<protein>
    <submittedName>
        <fullName evidence="2">Enoyl-CoA hydratase/isomerase family protein</fullName>
    </submittedName>
</protein>
<dbReference type="SUPFAM" id="SSF52096">
    <property type="entry name" value="ClpP/crotonase"/>
    <property type="match status" value="1"/>
</dbReference>
<dbReference type="InterPro" id="IPR051683">
    <property type="entry name" value="Enoyl-CoA_Hydratase/Isomerase"/>
</dbReference>
<dbReference type="GO" id="GO:0016853">
    <property type="term" value="F:isomerase activity"/>
    <property type="evidence" value="ECO:0007669"/>
    <property type="project" value="UniProtKB-KW"/>
</dbReference>
<dbReference type="PANTHER" id="PTHR42964:SF1">
    <property type="entry name" value="POLYKETIDE BIOSYNTHESIS ENOYL-COA HYDRATASE PKSH-RELATED"/>
    <property type="match status" value="1"/>
</dbReference>
<dbReference type="EMBL" id="FPLD01000042">
    <property type="protein sequence ID" value="SGY92060.1"/>
    <property type="molecule type" value="Genomic_DNA"/>
</dbReference>
<proteinExistence type="inferred from homology"/>
<dbReference type="GO" id="GO:0008300">
    <property type="term" value="P:isoprenoid catabolic process"/>
    <property type="evidence" value="ECO:0007669"/>
    <property type="project" value="TreeGrafter"/>
</dbReference>
<gene>
    <name evidence="2" type="ORF">NVI5450_1320</name>
</gene>
<dbReference type="Gene3D" id="3.90.226.10">
    <property type="entry name" value="2-enoyl-CoA Hydratase, Chain A, domain 1"/>
    <property type="match status" value="1"/>
</dbReference>
<dbReference type="Pfam" id="PF00378">
    <property type="entry name" value="ECH_1"/>
    <property type="match status" value="1"/>
</dbReference>
<evidence type="ECO:0000256" key="1">
    <source>
        <dbReference type="ARBA" id="ARBA00005254"/>
    </source>
</evidence>
<name>A0A1L0B618_9GAMM</name>
<comment type="similarity">
    <text evidence="1">Belongs to the enoyl-CoA hydratase/isomerase family.</text>
</comment>
<dbReference type="InterPro" id="IPR029045">
    <property type="entry name" value="ClpP/crotonase-like_dom_sf"/>
</dbReference>
<keyword evidence="2" id="KW-0413">Isomerase</keyword>
<accession>A0A1L0B618</accession>
<dbReference type="OrthoDB" id="9807606at2"/>
<dbReference type="PANTHER" id="PTHR42964">
    <property type="entry name" value="ENOYL-COA HYDRATASE"/>
    <property type="match status" value="1"/>
</dbReference>
<evidence type="ECO:0000313" key="2">
    <source>
        <dbReference type="EMBL" id="SGY92060.1"/>
    </source>
</evidence>
<organism evidence="2 3">
    <name type="scientific">Moritella viscosa</name>
    <dbReference type="NCBI Taxonomy" id="80854"/>
    <lineage>
        <taxon>Bacteria</taxon>
        <taxon>Pseudomonadati</taxon>
        <taxon>Pseudomonadota</taxon>
        <taxon>Gammaproteobacteria</taxon>
        <taxon>Alteromonadales</taxon>
        <taxon>Moritellaceae</taxon>
        <taxon>Moritella</taxon>
    </lineage>
</organism>
<sequence length="271" mass="29345">MTKNSDQLNIINAEHLHTAVDNLGVATITLTRTKVRNAFSADTINHLLTTLAVLKHDPTVKILILRAQGEHFSAGADIKWMKDIATLGYQDNLADAVQLAKLMDKLNQFPKPTIALVQGACFGGAIGLVACCDIALATTTAKFCLSEVKIGLIPAVISPYVVAAIGLRQARRYCLTGEVFSAFQGLDYGLIHHIDDDLDALSTPFINAFLSNSPAAMQAAKALIHDITNHVINDTLIADTSQRIAAIRVSTEAQEGLDAFMNKRKPDWIKE</sequence>
<dbReference type="InterPro" id="IPR001753">
    <property type="entry name" value="Enoyl-CoA_hydra/iso"/>
</dbReference>
<dbReference type="Proteomes" id="UP000183794">
    <property type="component" value="Unassembled WGS sequence"/>
</dbReference>
<dbReference type="Gene3D" id="1.10.12.10">
    <property type="entry name" value="Lyase 2-enoyl-coa Hydratase, Chain A, domain 2"/>
    <property type="match status" value="1"/>
</dbReference>
<dbReference type="AlphaFoldDB" id="A0A1L0B618"/>
<evidence type="ECO:0000313" key="3">
    <source>
        <dbReference type="Proteomes" id="UP000183794"/>
    </source>
</evidence>
<dbReference type="CDD" id="cd06558">
    <property type="entry name" value="crotonase-like"/>
    <property type="match status" value="1"/>
</dbReference>
<reference evidence="2 3" key="1">
    <citation type="submission" date="2016-11" db="EMBL/GenBank/DDBJ databases">
        <authorList>
            <person name="Jaros S."/>
            <person name="Januszkiewicz K."/>
            <person name="Wedrychowicz H."/>
        </authorList>
    </citation>
    <scope>NUCLEOTIDE SEQUENCE [LARGE SCALE GENOMIC DNA]</scope>
    <source>
        <strain evidence="2">NVI 5450</strain>
    </source>
</reference>
<dbReference type="InterPro" id="IPR014748">
    <property type="entry name" value="Enoyl-CoA_hydra_C"/>
</dbReference>
<dbReference type="RefSeq" id="WP_075518064.1">
    <property type="nucleotide sequence ID" value="NZ_FPLD01000042.1"/>
</dbReference>